<dbReference type="Proteomes" id="UP000176751">
    <property type="component" value="Unassembled WGS sequence"/>
</dbReference>
<proteinExistence type="predicted"/>
<gene>
    <name evidence="2" type="ORF">A2196_02335</name>
</gene>
<dbReference type="AlphaFoldDB" id="A0A1F5HC44"/>
<accession>A0A1F5HC44</accession>
<feature type="compositionally biased region" description="Basic and acidic residues" evidence="1">
    <location>
        <begin position="12"/>
        <end position="21"/>
    </location>
</feature>
<comment type="caution">
    <text evidence="2">The sequence shown here is derived from an EMBL/GenBank/DDBJ whole genome shotgun (WGS) entry which is preliminary data.</text>
</comment>
<name>A0A1F5HC44_9BACT</name>
<dbReference type="STRING" id="1797737.A2196_02335"/>
<organism evidence="2 3">
    <name type="scientific">Candidatus Curtissbacteria bacterium RIFOXYA1_FULL_41_14</name>
    <dbReference type="NCBI Taxonomy" id="1797737"/>
    <lineage>
        <taxon>Bacteria</taxon>
        <taxon>Candidatus Curtissiibacteriota</taxon>
    </lineage>
</organism>
<feature type="region of interest" description="Disordered" evidence="1">
    <location>
        <begin position="1"/>
        <end position="22"/>
    </location>
</feature>
<evidence type="ECO:0000313" key="2">
    <source>
        <dbReference type="EMBL" id="OGE01701.1"/>
    </source>
</evidence>
<sequence>MSAEQKGNIGHFRPDQSERPKLCLIKPSVSSPQEEQHQIDALESYRQDFTEYWTPLVVTYIRSRVKMGDSHLKIANDFLDKFKELKEGHAEPDKDLTRDTLVVRSTTLKSLIDFARVRLAAAIVDAKTGQDADARRKADRNVFSWRQVNNILETTLTLNPDPITLTTQPLTTGQGLYLKVLDKLER</sequence>
<evidence type="ECO:0000256" key="1">
    <source>
        <dbReference type="SAM" id="MobiDB-lite"/>
    </source>
</evidence>
<protein>
    <submittedName>
        <fullName evidence="2">Uncharacterized protein</fullName>
    </submittedName>
</protein>
<dbReference type="EMBL" id="MFCA01000025">
    <property type="protein sequence ID" value="OGE01701.1"/>
    <property type="molecule type" value="Genomic_DNA"/>
</dbReference>
<reference evidence="2 3" key="1">
    <citation type="journal article" date="2016" name="Nat. Commun.">
        <title>Thousands of microbial genomes shed light on interconnected biogeochemical processes in an aquifer system.</title>
        <authorList>
            <person name="Anantharaman K."/>
            <person name="Brown C.T."/>
            <person name="Hug L.A."/>
            <person name="Sharon I."/>
            <person name="Castelle C.J."/>
            <person name="Probst A.J."/>
            <person name="Thomas B.C."/>
            <person name="Singh A."/>
            <person name="Wilkins M.J."/>
            <person name="Karaoz U."/>
            <person name="Brodie E.L."/>
            <person name="Williams K.H."/>
            <person name="Hubbard S.S."/>
            <person name="Banfield J.F."/>
        </authorList>
    </citation>
    <scope>NUCLEOTIDE SEQUENCE [LARGE SCALE GENOMIC DNA]</scope>
</reference>
<evidence type="ECO:0000313" key="3">
    <source>
        <dbReference type="Proteomes" id="UP000176751"/>
    </source>
</evidence>